<keyword evidence="3" id="KW-1185">Reference proteome</keyword>
<sequence length="87" mass="9232">MELALSVIENQGRDVSESFAAAVRQRLRLADAALRAARAEDDVDAQMLAEAEWEDVTHLARSHGVRLDADPGTTDPGGSTTGQTAAQ</sequence>
<accession>A0ABW4GRT0</accession>
<dbReference type="EMBL" id="JBHUCM010000045">
    <property type="protein sequence ID" value="MFD1545036.1"/>
    <property type="molecule type" value="Genomic_DNA"/>
</dbReference>
<dbReference type="RefSeq" id="WP_378625428.1">
    <property type="nucleotide sequence ID" value="NZ_JBHUCM010000045.1"/>
</dbReference>
<protein>
    <submittedName>
        <fullName evidence="2">Uncharacterized protein</fullName>
    </submittedName>
</protein>
<dbReference type="Proteomes" id="UP001597097">
    <property type="component" value="Unassembled WGS sequence"/>
</dbReference>
<reference evidence="3" key="1">
    <citation type="journal article" date="2019" name="Int. J. Syst. Evol. Microbiol.">
        <title>The Global Catalogue of Microorganisms (GCM) 10K type strain sequencing project: providing services to taxonomists for standard genome sequencing and annotation.</title>
        <authorList>
            <consortium name="The Broad Institute Genomics Platform"/>
            <consortium name="The Broad Institute Genome Sequencing Center for Infectious Disease"/>
            <person name="Wu L."/>
            <person name="Ma J."/>
        </authorList>
    </citation>
    <scope>NUCLEOTIDE SEQUENCE [LARGE SCALE GENOMIC DNA]</scope>
    <source>
        <strain evidence="3">CGMCC 1.15399</strain>
    </source>
</reference>
<name>A0ABW4GRT0_9ACTN</name>
<evidence type="ECO:0000313" key="3">
    <source>
        <dbReference type="Proteomes" id="UP001597097"/>
    </source>
</evidence>
<evidence type="ECO:0000256" key="1">
    <source>
        <dbReference type="SAM" id="MobiDB-lite"/>
    </source>
</evidence>
<evidence type="ECO:0000313" key="2">
    <source>
        <dbReference type="EMBL" id="MFD1545036.1"/>
    </source>
</evidence>
<gene>
    <name evidence="2" type="ORF">ACFSJ0_48895</name>
</gene>
<organism evidence="2 3">
    <name type="scientific">Nonomuraea guangzhouensis</name>
    <dbReference type="NCBI Taxonomy" id="1291555"/>
    <lineage>
        <taxon>Bacteria</taxon>
        <taxon>Bacillati</taxon>
        <taxon>Actinomycetota</taxon>
        <taxon>Actinomycetes</taxon>
        <taxon>Streptosporangiales</taxon>
        <taxon>Streptosporangiaceae</taxon>
        <taxon>Nonomuraea</taxon>
    </lineage>
</organism>
<comment type="caution">
    <text evidence="2">The sequence shown here is derived from an EMBL/GenBank/DDBJ whole genome shotgun (WGS) entry which is preliminary data.</text>
</comment>
<proteinExistence type="predicted"/>
<feature type="region of interest" description="Disordered" evidence="1">
    <location>
        <begin position="62"/>
        <end position="87"/>
    </location>
</feature>
<feature type="compositionally biased region" description="Low complexity" evidence="1">
    <location>
        <begin position="70"/>
        <end position="87"/>
    </location>
</feature>